<organism evidence="2 3">
    <name type="scientific">Microbacterium sorbitolivorans</name>
    <dbReference type="NCBI Taxonomy" id="1867410"/>
    <lineage>
        <taxon>Bacteria</taxon>
        <taxon>Bacillati</taxon>
        <taxon>Actinomycetota</taxon>
        <taxon>Actinomycetes</taxon>
        <taxon>Micrococcales</taxon>
        <taxon>Microbacteriaceae</taxon>
        <taxon>Microbacterium</taxon>
    </lineage>
</organism>
<accession>A0A367Y8S6</accession>
<reference evidence="2 3" key="1">
    <citation type="submission" date="2018-07" db="EMBL/GenBank/DDBJ databases">
        <title>Microbacterium endoborsara sp. nov., a novel actinobacterium isolated from Borszczowia aralocaspica.</title>
        <authorList>
            <person name="An D."/>
        </authorList>
    </citation>
    <scope>NUCLEOTIDE SEQUENCE [LARGE SCALE GENOMIC DNA]</scope>
    <source>
        <strain evidence="2 3">C1.15228</strain>
    </source>
</reference>
<dbReference type="EMBL" id="QORO01000001">
    <property type="protein sequence ID" value="RCK62029.1"/>
    <property type="molecule type" value="Genomic_DNA"/>
</dbReference>
<feature type="region of interest" description="Disordered" evidence="1">
    <location>
        <begin position="1"/>
        <end position="30"/>
    </location>
</feature>
<gene>
    <name evidence="2" type="ORF">DTO57_05365</name>
</gene>
<evidence type="ECO:0000313" key="3">
    <source>
        <dbReference type="Proteomes" id="UP000253508"/>
    </source>
</evidence>
<dbReference type="InterPro" id="IPR036388">
    <property type="entry name" value="WH-like_DNA-bd_sf"/>
</dbReference>
<evidence type="ECO:0000256" key="1">
    <source>
        <dbReference type="SAM" id="MobiDB-lite"/>
    </source>
</evidence>
<evidence type="ECO:0000313" key="2">
    <source>
        <dbReference type="EMBL" id="RCK62029.1"/>
    </source>
</evidence>
<dbReference type="Proteomes" id="UP000253508">
    <property type="component" value="Unassembled WGS sequence"/>
</dbReference>
<dbReference type="SUPFAM" id="SSF46785">
    <property type="entry name" value="Winged helix' DNA-binding domain"/>
    <property type="match status" value="1"/>
</dbReference>
<dbReference type="AlphaFoldDB" id="A0A367Y8S6"/>
<comment type="caution">
    <text evidence="2">The sequence shown here is derived from an EMBL/GenBank/DDBJ whole genome shotgun (WGS) entry which is preliminary data.</text>
</comment>
<dbReference type="InterPro" id="IPR036390">
    <property type="entry name" value="WH_DNA-bd_sf"/>
</dbReference>
<dbReference type="Gene3D" id="1.10.10.10">
    <property type="entry name" value="Winged helix-like DNA-binding domain superfamily/Winged helix DNA-binding domain"/>
    <property type="match status" value="1"/>
</dbReference>
<sequence length="213" mass="22361">MTPRRTAGDRAHSTSRERVLRDVEAHGSASVGDVVSRTGLHENTVRDHLRRLTGDGYLHRETAAPHGRGRPGHRWVVAPSPRASYERLAVSLAAALEGPRGDAREDARAAGATWGEELAARGPRGDGAHGDGALGAVVRVMRDEGFSPEETPAGDVLLRDCPLHAAVRGSRVVCAVHEGMVDAIARGAEPGARASLAPFAVDGKCLLRVSAAS</sequence>
<dbReference type="OrthoDB" id="3399802at2"/>
<name>A0A367Y8S6_9MICO</name>
<protein>
    <submittedName>
        <fullName evidence="2">Transcriptional regulator</fullName>
    </submittedName>
</protein>
<keyword evidence="3" id="KW-1185">Reference proteome</keyword>
<feature type="compositionally biased region" description="Basic and acidic residues" evidence="1">
    <location>
        <begin position="1"/>
        <end position="25"/>
    </location>
</feature>
<proteinExistence type="predicted"/>